<name>A0A401PT55_SCYTO</name>
<dbReference type="Pfam" id="PF06325">
    <property type="entry name" value="PrmA"/>
    <property type="match status" value="1"/>
</dbReference>
<keyword evidence="1" id="KW-0489">Methyltransferase</keyword>
<gene>
    <name evidence="8" type="ORF">scyTo_0020461</name>
</gene>
<accession>A0A401PT55</accession>
<dbReference type="InterPro" id="IPR050078">
    <property type="entry name" value="Ribosomal_L11_MeTrfase_PrmA"/>
</dbReference>
<proteinExistence type="inferred from homology"/>
<evidence type="ECO:0000313" key="9">
    <source>
        <dbReference type="Proteomes" id="UP000288216"/>
    </source>
</evidence>
<organism evidence="8 9">
    <name type="scientific">Scyliorhinus torazame</name>
    <name type="common">Cloudy catshark</name>
    <name type="synonym">Catulus torazame</name>
    <dbReference type="NCBI Taxonomy" id="75743"/>
    <lineage>
        <taxon>Eukaryota</taxon>
        <taxon>Metazoa</taxon>
        <taxon>Chordata</taxon>
        <taxon>Craniata</taxon>
        <taxon>Vertebrata</taxon>
        <taxon>Chondrichthyes</taxon>
        <taxon>Elasmobranchii</taxon>
        <taxon>Galeomorphii</taxon>
        <taxon>Galeoidea</taxon>
        <taxon>Carcharhiniformes</taxon>
        <taxon>Scyliorhinidae</taxon>
        <taxon>Scyliorhinus</taxon>
    </lineage>
</organism>
<dbReference type="OMA" id="DIDPGKQ"/>
<dbReference type="AlphaFoldDB" id="A0A401PT55"/>
<dbReference type="CDD" id="cd02440">
    <property type="entry name" value="AdoMet_MTases"/>
    <property type="match status" value="1"/>
</dbReference>
<dbReference type="EMBL" id="BFAA01016552">
    <property type="protein sequence ID" value="GCB76329.1"/>
    <property type="molecule type" value="Genomic_DNA"/>
</dbReference>
<comment type="caution">
    <text evidence="8">The sequence shown here is derived from an EMBL/GenBank/DDBJ whole genome shotgun (WGS) entry which is preliminary data.</text>
</comment>
<evidence type="ECO:0000256" key="7">
    <source>
        <dbReference type="ARBA" id="ARBA00049497"/>
    </source>
</evidence>
<dbReference type="GO" id="GO:0005759">
    <property type="term" value="C:mitochondrial matrix"/>
    <property type="evidence" value="ECO:0007669"/>
    <property type="project" value="TreeGrafter"/>
</dbReference>
<evidence type="ECO:0000256" key="4">
    <source>
        <dbReference type="ARBA" id="ARBA00040322"/>
    </source>
</evidence>
<evidence type="ECO:0000313" key="8">
    <source>
        <dbReference type="EMBL" id="GCB76329.1"/>
    </source>
</evidence>
<dbReference type="SUPFAM" id="SSF53335">
    <property type="entry name" value="S-adenosyl-L-methionine-dependent methyltransferases"/>
    <property type="match status" value="1"/>
</dbReference>
<comment type="similarity">
    <text evidence="3">Belongs to the methyltransferase superfamily. ETFBKMT family.</text>
</comment>
<evidence type="ECO:0000256" key="5">
    <source>
        <dbReference type="ARBA" id="ARBA00041867"/>
    </source>
</evidence>
<evidence type="ECO:0000256" key="6">
    <source>
        <dbReference type="ARBA" id="ARBA00042266"/>
    </source>
</evidence>
<comment type="catalytic activity">
    <reaction evidence="7">
        <text>L-lysyl-[protein] + 3 S-adenosyl-L-methionine = N(6),N(6),N(6)-trimethyl-L-lysyl-[protein] + 3 S-adenosyl-L-homocysteine + 3 H(+)</text>
        <dbReference type="Rhea" id="RHEA:54192"/>
        <dbReference type="Rhea" id="RHEA-COMP:9752"/>
        <dbReference type="Rhea" id="RHEA-COMP:13826"/>
        <dbReference type="ChEBI" id="CHEBI:15378"/>
        <dbReference type="ChEBI" id="CHEBI:29969"/>
        <dbReference type="ChEBI" id="CHEBI:57856"/>
        <dbReference type="ChEBI" id="CHEBI:59789"/>
        <dbReference type="ChEBI" id="CHEBI:61961"/>
    </reaction>
    <physiologicalReaction direction="left-to-right" evidence="7">
        <dbReference type="Rhea" id="RHEA:54193"/>
    </physiologicalReaction>
</comment>
<dbReference type="InterPro" id="IPR029063">
    <property type="entry name" value="SAM-dependent_MTases_sf"/>
</dbReference>
<dbReference type="PANTHER" id="PTHR43648:SF1">
    <property type="entry name" value="ELECTRON TRANSFER FLAVOPROTEIN BETA SUBUNIT LYSINE METHYLTRANSFERASE"/>
    <property type="match status" value="1"/>
</dbReference>
<sequence>MQQLLWDITLQPGISALTAAADMLLARLASPAVWSRLPLINLRFPQRLSGPAAPDLRTFIARNTEPVREHLTPEISLRLLTPRCPFWSEPAQLWPFSDPYWAIYWPGGQALSRYLLDNPTVTKSKKVLDLGSGCGASAIAAFMSGATCVLANDIDPGKQK</sequence>
<dbReference type="PANTHER" id="PTHR43648">
    <property type="entry name" value="ELECTRON TRANSFER FLAVOPROTEIN BETA SUBUNIT LYSINE METHYLTRANSFERASE"/>
    <property type="match status" value="1"/>
</dbReference>
<dbReference type="GO" id="GO:0016279">
    <property type="term" value="F:protein-lysine N-methyltransferase activity"/>
    <property type="evidence" value="ECO:0007669"/>
    <property type="project" value="TreeGrafter"/>
</dbReference>
<dbReference type="Proteomes" id="UP000288216">
    <property type="component" value="Unassembled WGS sequence"/>
</dbReference>
<dbReference type="STRING" id="75743.A0A401PT55"/>
<protein>
    <recommendedName>
        <fullName evidence="4">Electron transfer flavoprotein beta subunit lysine methyltransferase</fullName>
    </recommendedName>
    <alternativeName>
        <fullName evidence="6">ETFB lysine methyltransferase</fullName>
    </alternativeName>
    <alternativeName>
        <fullName evidence="5">Protein N-lysine methyltransferase METTL20</fullName>
    </alternativeName>
</protein>
<keyword evidence="9" id="KW-1185">Reference proteome</keyword>
<reference evidence="8 9" key="1">
    <citation type="journal article" date="2018" name="Nat. Ecol. Evol.">
        <title>Shark genomes provide insights into elasmobranch evolution and the origin of vertebrates.</title>
        <authorList>
            <person name="Hara Y"/>
            <person name="Yamaguchi K"/>
            <person name="Onimaru K"/>
            <person name="Kadota M"/>
            <person name="Koyanagi M"/>
            <person name="Keeley SD"/>
            <person name="Tatsumi K"/>
            <person name="Tanaka K"/>
            <person name="Motone F"/>
            <person name="Kageyama Y"/>
            <person name="Nozu R"/>
            <person name="Adachi N"/>
            <person name="Nishimura O"/>
            <person name="Nakagawa R"/>
            <person name="Tanegashima C"/>
            <person name="Kiyatake I"/>
            <person name="Matsumoto R"/>
            <person name="Murakumo K"/>
            <person name="Nishida K"/>
            <person name="Terakita A"/>
            <person name="Kuratani S"/>
            <person name="Sato K"/>
            <person name="Hyodo S Kuraku.S."/>
        </authorList>
    </citation>
    <scope>NUCLEOTIDE SEQUENCE [LARGE SCALE GENOMIC DNA]</scope>
</reference>
<dbReference type="GO" id="GO:0032259">
    <property type="term" value="P:methylation"/>
    <property type="evidence" value="ECO:0007669"/>
    <property type="project" value="UniProtKB-KW"/>
</dbReference>
<dbReference type="OrthoDB" id="194386at2759"/>
<evidence type="ECO:0000256" key="3">
    <source>
        <dbReference type="ARBA" id="ARBA00037932"/>
    </source>
</evidence>
<evidence type="ECO:0000256" key="1">
    <source>
        <dbReference type="ARBA" id="ARBA00022603"/>
    </source>
</evidence>
<evidence type="ECO:0000256" key="2">
    <source>
        <dbReference type="ARBA" id="ARBA00022679"/>
    </source>
</evidence>
<dbReference type="Gene3D" id="3.40.50.150">
    <property type="entry name" value="Vaccinia Virus protein VP39"/>
    <property type="match status" value="1"/>
</dbReference>
<keyword evidence="2" id="KW-0808">Transferase</keyword>